<name>A0A0D3AZ20_BRAOL</name>
<reference evidence="1" key="2">
    <citation type="submission" date="2015-06" db="UniProtKB">
        <authorList>
            <consortium name="EnsemblPlants"/>
        </authorList>
    </citation>
    <scope>IDENTIFICATION</scope>
</reference>
<evidence type="ECO:0000313" key="2">
    <source>
        <dbReference type="Proteomes" id="UP000032141"/>
    </source>
</evidence>
<protein>
    <submittedName>
        <fullName evidence="1">Uncharacterized protein</fullName>
    </submittedName>
</protein>
<dbReference type="Gramene" id="Bo30844s010.1">
    <property type="protein sequence ID" value="Bo30844s010.1"/>
    <property type="gene ID" value="Bo30844s010"/>
</dbReference>
<keyword evidence="2" id="KW-1185">Reference proteome</keyword>
<evidence type="ECO:0000313" key="1">
    <source>
        <dbReference type="EnsemblPlants" id="Bo30844s010.1"/>
    </source>
</evidence>
<proteinExistence type="predicted"/>
<dbReference type="eggNOG" id="KOG0017">
    <property type="taxonomic scope" value="Eukaryota"/>
</dbReference>
<reference evidence="1" key="1">
    <citation type="journal article" date="2014" name="Genome Biol.">
        <title>Transcriptome and methylome profiling reveals relics of genome dominance in the mesopolyploid Brassica oleracea.</title>
        <authorList>
            <person name="Parkin I.A."/>
            <person name="Koh C."/>
            <person name="Tang H."/>
            <person name="Robinson S.J."/>
            <person name="Kagale S."/>
            <person name="Clarke W.E."/>
            <person name="Town C.D."/>
            <person name="Nixon J."/>
            <person name="Krishnakumar V."/>
            <person name="Bidwell S.L."/>
            <person name="Denoeud F."/>
            <person name="Belcram H."/>
            <person name="Links M.G."/>
            <person name="Just J."/>
            <person name="Clarke C."/>
            <person name="Bender T."/>
            <person name="Huebert T."/>
            <person name="Mason A.S."/>
            <person name="Pires J.C."/>
            <person name="Barker G."/>
            <person name="Moore J."/>
            <person name="Walley P.G."/>
            <person name="Manoli S."/>
            <person name="Batley J."/>
            <person name="Edwards D."/>
            <person name="Nelson M.N."/>
            <person name="Wang X."/>
            <person name="Paterson A.H."/>
            <person name="King G."/>
            <person name="Bancroft I."/>
            <person name="Chalhoub B."/>
            <person name="Sharpe A.G."/>
        </authorList>
    </citation>
    <scope>NUCLEOTIDE SEQUENCE [LARGE SCALE GENOMIC DNA]</scope>
    <source>
        <strain evidence="1">cv. TO1000</strain>
    </source>
</reference>
<dbReference type="Proteomes" id="UP000032141">
    <property type="component" value="Unassembled WGS sequence"/>
</dbReference>
<dbReference type="AlphaFoldDB" id="A0A0D3AZ20"/>
<organism evidence="1 2">
    <name type="scientific">Brassica oleracea var. oleracea</name>
    <dbReference type="NCBI Taxonomy" id="109376"/>
    <lineage>
        <taxon>Eukaryota</taxon>
        <taxon>Viridiplantae</taxon>
        <taxon>Streptophyta</taxon>
        <taxon>Embryophyta</taxon>
        <taxon>Tracheophyta</taxon>
        <taxon>Spermatophyta</taxon>
        <taxon>Magnoliopsida</taxon>
        <taxon>eudicotyledons</taxon>
        <taxon>Gunneridae</taxon>
        <taxon>Pentapetalae</taxon>
        <taxon>rosids</taxon>
        <taxon>malvids</taxon>
        <taxon>Brassicales</taxon>
        <taxon>Brassicaceae</taxon>
        <taxon>Brassiceae</taxon>
        <taxon>Brassica</taxon>
    </lineage>
</organism>
<sequence length="69" mass="7948">RFHFIRECVENDLVEVKHVPGSEQRADILTKSLGRIKFAEMRKMIGVQMVSEDNFKFKGENVGINLKLA</sequence>
<accession>A0A0D3AZ20</accession>
<dbReference type="EnsemblPlants" id="Bo30844s010.1">
    <property type="protein sequence ID" value="Bo30844s010.1"/>
    <property type="gene ID" value="Bo30844s010"/>
</dbReference>
<dbReference type="HOGENOM" id="CLU_2783337_0_0_1"/>